<protein>
    <submittedName>
        <fullName evidence="1">Uncharacterized protein</fullName>
    </submittedName>
</protein>
<gene>
    <name evidence="1" type="ORF">MPAN_001070</name>
</gene>
<name>A0A7U9THL8_9MOLU</name>
<sequence length="57" mass="6976">MPGDDFAYVVISFTILRPFVKFLENFIQMIQKSRKLEFIKLLSIYKNPYKKLIYWLK</sequence>
<dbReference type="Proteomes" id="UP000620133">
    <property type="component" value="Chromosome"/>
</dbReference>
<evidence type="ECO:0000313" key="1">
    <source>
        <dbReference type="EMBL" id="BCR35214.1"/>
    </source>
</evidence>
<dbReference type="EMBL" id="AP024412">
    <property type="protein sequence ID" value="BCR35214.1"/>
    <property type="molecule type" value="Genomic_DNA"/>
</dbReference>
<dbReference type="AlphaFoldDB" id="A0A7U9THL8"/>
<evidence type="ECO:0000313" key="2">
    <source>
        <dbReference type="Proteomes" id="UP000620133"/>
    </source>
</evidence>
<accession>A0A7U9THL8</accession>
<keyword evidence="2" id="KW-1185">Reference proteome</keyword>
<reference evidence="1" key="1">
    <citation type="submission" date="2021-01" db="EMBL/GenBank/DDBJ databases">
        <title>Draft genome sequence of Acholeplasmataceae bacterium strain Mahy22.</title>
        <authorList>
            <person name="Watanabe M."/>
            <person name="Kojima H."/>
            <person name="Fukui M."/>
        </authorList>
    </citation>
    <scope>NUCLEOTIDE SEQUENCE</scope>
    <source>
        <strain evidence="1">Mahy22</strain>
    </source>
</reference>
<dbReference type="KEGG" id="manr:MPAN_001070"/>
<organism evidence="1 2">
    <name type="scientific">Mariniplasma anaerobium</name>
    <dbReference type="NCBI Taxonomy" id="2735436"/>
    <lineage>
        <taxon>Bacteria</taxon>
        <taxon>Bacillati</taxon>
        <taxon>Mycoplasmatota</taxon>
        <taxon>Mollicutes</taxon>
        <taxon>Acholeplasmatales</taxon>
        <taxon>Acholeplasmataceae</taxon>
        <taxon>Mariniplasma</taxon>
    </lineage>
</organism>
<proteinExistence type="predicted"/>